<dbReference type="EMBL" id="BART01010104">
    <property type="protein sequence ID" value="GAG85168.1"/>
    <property type="molecule type" value="Genomic_DNA"/>
</dbReference>
<feature type="non-terminal residue" evidence="2">
    <location>
        <position position="53"/>
    </location>
</feature>
<feature type="transmembrane region" description="Helical" evidence="1">
    <location>
        <begin position="17"/>
        <end position="39"/>
    </location>
</feature>
<proteinExistence type="predicted"/>
<keyword evidence="1" id="KW-1133">Transmembrane helix</keyword>
<sequence>MTDILQSKELKSGRVNWFFLISMLLFISISSYGQGGLLLRGEKWQKFDIKNAT</sequence>
<keyword evidence="1" id="KW-0812">Transmembrane</keyword>
<dbReference type="AlphaFoldDB" id="X1BM64"/>
<comment type="caution">
    <text evidence="2">The sequence shown here is derived from an EMBL/GenBank/DDBJ whole genome shotgun (WGS) entry which is preliminary data.</text>
</comment>
<evidence type="ECO:0000256" key="1">
    <source>
        <dbReference type="SAM" id="Phobius"/>
    </source>
</evidence>
<evidence type="ECO:0000313" key="2">
    <source>
        <dbReference type="EMBL" id="GAG85168.1"/>
    </source>
</evidence>
<gene>
    <name evidence="2" type="ORF">S01H4_22139</name>
</gene>
<protein>
    <submittedName>
        <fullName evidence="2">Uncharacterized protein</fullName>
    </submittedName>
</protein>
<keyword evidence="1" id="KW-0472">Membrane</keyword>
<name>X1BM64_9ZZZZ</name>
<organism evidence="2">
    <name type="scientific">marine sediment metagenome</name>
    <dbReference type="NCBI Taxonomy" id="412755"/>
    <lineage>
        <taxon>unclassified sequences</taxon>
        <taxon>metagenomes</taxon>
        <taxon>ecological metagenomes</taxon>
    </lineage>
</organism>
<accession>X1BM64</accession>
<reference evidence="2" key="1">
    <citation type="journal article" date="2014" name="Front. Microbiol.">
        <title>High frequency of phylogenetically diverse reductive dehalogenase-homologous genes in deep subseafloor sedimentary metagenomes.</title>
        <authorList>
            <person name="Kawai M."/>
            <person name="Futagami T."/>
            <person name="Toyoda A."/>
            <person name="Takaki Y."/>
            <person name="Nishi S."/>
            <person name="Hori S."/>
            <person name="Arai W."/>
            <person name="Tsubouchi T."/>
            <person name="Morono Y."/>
            <person name="Uchiyama I."/>
            <person name="Ito T."/>
            <person name="Fujiyama A."/>
            <person name="Inagaki F."/>
            <person name="Takami H."/>
        </authorList>
    </citation>
    <scope>NUCLEOTIDE SEQUENCE</scope>
    <source>
        <strain evidence="2">Expedition CK06-06</strain>
    </source>
</reference>